<dbReference type="Proteomes" id="UP000694844">
    <property type="component" value="Chromosome 7"/>
</dbReference>
<dbReference type="InterPro" id="IPR008983">
    <property type="entry name" value="Tumour_necrosis_fac-like_dom"/>
</dbReference>
<feature type="chain" id="PRO_5034403448" evidence="5">
    <location>
        <begin position="20"/>
        <end position="277"/>
    </location>
</feature>
<reference evidence="8" key="1">
    <citation type="submission" date="2025-08" db="UniProtKB">
        <authorList>
            <consortium name="RefSeq"/>
        </authorList>
    </citation>
    <scope>IDENTIFICATION</scope>
    <source>
        <tissue evidence="8">Whole sample</tissue>
    </source>
</reference>
<dbReference type="SMART" id="SM00110">
    <property type="entry name" value="C1Q"/>
    <property type="match status" value="1"/>
</dbReference>
<feature type="signal peptide" evidence="5">
    <location>
        <begin position="1"/>
        <end position="19"/>
    </location>
</feature>
<dbReference type="SUPFAM" id="SSF49842">
    <property type="entry name" value="TNF-like"/>
    <property type="match status" value="1"/>
</dbReference>
<feature type="domain" description="C1q" evidence="6">
    <location>
        <begin position="144"/>
        <end position="277"/>
    </location>
</feature>
<dbReference type="KEGG" id="cvn:111104971"/>
<dbReference type="GO" id="GO:0005576">
    <property type="term" value="C:extracellular region"/>
    <property type="evidence" value="ECO:0007669"/>
    <property type="project" value="UniProtKB-SubCell"/>
</dbReference>
<evidence type="ECO:0000313" key="8">
    <source>
        <dbReference type="RefSeq" id="XP_022294856.1"/>
    </source>
</evidence>
<dbReference type="RefSeq" id="XP_022294856.1">
    <property type="nucleotide sequence ID" value="XM_022439148.1"/>
</dbReference>
<evidence type="ECO:0000313" key="7">
    <source>
        <dbReference type="Proteomes" id="UP000694844"/>
    </source>
</evidence>
<keyword evidence="2" id="KW-0964">Secreted</keyword>
<organism evidence="7 8">
    <name type="scientific">Crassostrea virginica</name>
    <name type="common">Eastern oyster</name>
    <dbReference type="NCBI Taxonomy" id="6565"/>
    <lineage>
        <taxon>Eukaryota</taxon>
        <taxon>Metazoa</taxon>
        <taxon>Spiralia</taxon>
        <taxon>Lophotrochozoa</taxon>
        <taxon>Mollusca</taxon>
        <taxon>Bivalvia</taxon>
        <taxon>Autobranchia</taxon>
        <taxon>Pteriomorphia</taxon>
        <taxon>Ostreida</taxon>
        <taxon>Ostreoidea</taxon>
        <taxon>Ostreidae</taxon>
        <taxon>Crassostrea</taxon>
    </lineage>
</organism>
<dbReference type="Gene3D" id="2.60.120.40">
    <property type="match status" value="1"/>
</dbReference>
<proteinExistence type="predicted"/>
<dbReference type="InterPro" id="IPR001073">
    <property type="entry name" value="C1q_dom"/>
</dbReference>
<dbReference type="AlphaFoldDB" id="A0A8B8AUU0"/>
<sequence length="277" mass="31241">MAELFLVLAFGFLVFNSSANKHVFAESEENWDDIPDWKQAVRKIKELENLVKIQNERISILEERPDLSEWKSTAQLQETVNRQNDRIDKLVTRISELEAMTTDQKTEAIQIKTPEEVSDPKLTTFTPRKNFIRKERLLLQPTTVPAESVAFFAYLSTHNDASSSHHILAFDKVITNIGNAYHANMGAFIAPRSGIYVFIWTVRMNGHNYHTTELVHNNTVVNAIYLNPQNIEGTVTGTAIVHANQGEDVLIRTGTLSNGAIISDTNGRSSFAGWMLI</sequence>
<dbReference type="Pfam" id="PF00386">
    <property type="entry name" value="C1q"/>
    <property type="match status" value="1"/>
</dbReference>
<dbReference type="PRINTS" id="PR00007">
    <property type="entry name" value="COMPLEMNTC1Q"/>
</dbReference>
<evidence type="ECO:0000256" key="5">
    <source>
        <dbReference type="SAM" id="SignalP"/>
    </source>
</evidence>
<keyword evidence="7" id="KW-1185">Reference proteome</keyword>
<dbReference type="OrthoDB" id="6154955at2759"/>
<dbReference type="PANTHER" id="PTHR22923">
    <property type="entry name" value="CEREBELLIN-RELATED"/>
    <property type="match status" value="1"/>
</dbReference>
<keyword evidence="4" id="KW-0175">Coiled coil</keyword>
<feature type="coiled-coil region" evidence="4">
    <location>
        <begin position="44"/>
        <end position="100"/>
    </location>
</feature>
<evidence type="ECO:0000256" key="1">
    <source>
        <dbReference type="ARBA" id="ARBA00004613"/>
    </source>
</evidence>
<dbReference type="PANTHER" id="PTHR22923:SF64">
    <property type="entry name" value="C1Q-RELATED FACTOR"/>
    <property type="match status" value="1"/>
</dbReference>
<gene>
    <name evidence="8" type="primary">LOC111104971</name>
</gene>
<evidence type="ECO:0000259" key="6">
    <source>
        <dbReference type="PROSITE" id="PS50871"/>
    </source>
</evidence>
<evidence type="ECO:0000256" key="2">
    <source>
        <dbReference type="ARBA" id="ARBA00022525"/>
    </source>
</evidence>
<comment type="subcellular location">
    <subcellularLocation>
        <location evidence="1">Secreted</location>
    </subcellularLocation>
</comment>
<keyword evidence="3 5" id="KW-0732">Signal</keyword>
<evidence type="ECO:0000256" key="4">
    <source>
        <dbReference type="SAM" id="Coils"/>
    </source>
</evidence>
<protein>
    <submittedName>
        <fullName evidence="8">Uncharacterized protein LOC111104971</fullName>
    </submittedName>
</protein>
<accession>A0A8B8AUU0</accession>
<evidence type="ECO:0000256" key="3">
    <source>
        <dbReference type="ARBA" id="ARBA00022729"/>
    </source>
</evidence>
<dbReference type="GeneID" id="111104971"/>
<dbReference type="InterPro" id="IPR050822">
    <property type="entry name" value="Cerebellin_Synaptic_Org"/>
</dbReference>
<name>A0A8B8AUU0_CRAVI</name>
<dbReference type="PROSITE" id="PS50871">
    <property type="entry name" value="C1Q"/>
    <property type="match status" value="1"/>
</dbReference>